<dbReference type="AlphaFoldDB" id="A0A8T0FZ37"/>
<dbReference type="PROSITE" id="PS51132">
    <property type="entry name" value="OLF"/>
    <property type="match status" value="1"/>
</dbReference>
<dbReference type="PROSITE" id="PS50835">
    <property type="entry name" value="IG_LIKE"/>
    <property type="match status" value="2"/>
</dbReference>
<keyword evidence="4" id="KW-0964">Secreted</keyword>
<dbReference type="GO" id="GO:0007165">
    <property type="term" value="P:signal transduction"/>
    <property type="evidence" value="ECO:0007669"/>
    <property type="project" value="TreeGrafter"/>
</dbReference>
<evidence type="ECO:0000256" key="10">
    <source>
        <dbReference type="ARBA" id="ARBA00023319"/>
    </source>
</evidence>
<evidence type="ECO:0000256" key="9">
    <source>
        <dbReference type="ARBA" id="ARBA00023180"/>
    </source>
</evidence>
<keyword evidence="9" id="KW-0325">Glycoprotein</keyword>
<dbReference type="InterPro" id="IPR003599">
    <property type="entry name" value="Ig_sub"/>
</dbReference>
<feature type="domain" description="Ig-like" evidence="14">
    <location>
        <begin position="335"/>
        <end position="427"/>
    </location>
</feature>
<feature type="region of interest" description="Disordered" evidence="12">
    <location>
        <begin position="181"/>
        <end position="312"/>
    </location>
</feature>
<feature type="compositionally biased region" description="Pro residues" evidence="12">
    <location>
        <begin position="279"/>
        <end position="294"/>
    </location>
</feature>
<dbReference type="InterPro" id="IPR036179">
    <property type="entry name" value="Ig-like_dom_sf"/>
</dbReference>
<evidence type="ECO:0000256" key="12">
    <source>
        <dbReference type="SAM" id="MobiDB-lite"/>
    </source>
</evidence>
<comment type="caution">
    <text evidence="11">Lacks conserved residue(s) required for the propagation of feature annotation.</text>
</comment>
<evidence type="ECO:0000256" key="6">
    <source>
        <dbReference type="ARBA" id="ARBA00022737"/>
    </source>
</evidence>
<protein>
    <submittedName>
        <fullName evidence="16">Noelin like protein</fullName>
    </submittedName>
</protein>
<keyword evidence="10" id="KW-0393">Immunoglobulin domain</keyword>
<keyword evidence="3" id="KW-1003">Cell membrane</keyword>
<dbReference type="PANTHER" id="PTHR23192">
    <property type="entry name" value="OLFACTOMEDIN-RELATED"/>
    <property type="match status" value="1"/>
</dbReference>
<reference evidence="16" key="1">
    <citation type="journal article" date="2020" name="bioRxiv">
        <title>Chromosome-level reference genome of the European wasp spider Argiope bruennichi: a resource for studies on range expansion and evolutionary adaptation.</title>
        <authorList>
            <person name="Sheffer M.M."/>
            <person name="Hoppe A."/>
            <person name="Krehenwinkel H."/>
            <person name="Uhl G."/>
            <person name="Kuss A.W."/>
            <person name="Jensen L."/>
            <person name="Jensen C."/>
            <person name="Gillespie R.G."/>
            <person name="Hoff K.J."/>
            <person name="Prost S."/>
        </authorList>
    </citation>
    <scope>NUCLEOTIDE SEQUENCE</scope>
</reference>
<dbReference type="InterPro" id="IPR013151">
    <property type="entry name" value="Immunoglobulin_dom"/>
</dbReference>
<evidence type="ECO:0000313" key="17">
    <source>
        <dbReference type="Proteomes" id="UP000807504"/>
    </source>
</evidence>
<dbReference type="PANTHER" id="PTHR23192:SF85">
    <property type="entry name" value="GLIOMEDIN"/>
    <property type="match status" value="1"/>
</dbReference>
<keyword evidence="6" id="KW-0677">Repeat</keyword>
<evidence type="ECO:0000259" key="15">
    <source>
        <dbReference type="PROSITE" id="PS51132"/>
    </source>
</evidence>
<feature type="compositionally biased region" description="Basic and acidic residues" evidence="12">
    <location>
        <begin position="184"/>
        <end position="195"/>
    </location>
</feature>
<dbReference type="Pfam" id="PF02191">
    <property type="entry name" value="OLF"/>
    <property type="match status" value="1"/>
</dbReference>
<evidence type="ECO:0000256" key="7">
    <source>
        <dbReference type="ARBA" id="ARBA00023136"/>
    </source>
</evidence>
<dbReference type="SMART" id="SM00409">
    <property type="entry name" value="IG"/>
    <property type="match status" value="2"/>
</dbReference>
<keyword evidence="7 13" id="KW-0472">Membrane</keyword>
<accession>A0A8T0FZ37</accession>
<dbReference type="SMART" id="SM00284">
    <property type="entry name" value="OLF"/>
    <property type="match status" value="1"/>
</dbReference>
<dbReference type="SMART" id="SM00408">
    <property type="entry name" value="IGc2"/>
    <property type="match status" value="2"/>
</dbReference>
<name>A0A8T0FZ37_ARGBR</name>
<keyword evidence="8" id="KW-1015">Disulfide bond</keyword>
<dbReference type="SUPFAM" id="SSF48726">
    <property type="entry name" value="Immunoglobulin"/>
    <property type="match status" value="2"/>
</dbReference>
<sequence>MASTAAERLRFVYGLLAILYLGLCLDFYLTAQLWRNSGVVLSPEDEQLLRREKRSYEDEKDVPHVEFYPNPQPTHKTEGYMWLTSYSRIPVQVLKEFCLSVKEHCPAGDPGPKVIGSTEETSPADFLLNGKHFRARPLKVESQPLFISRTCPCETIFRRRTFLHPSDGIVVLLYPLSACTPGNKGDKGDRGDRGLPGEPGPRGPQGYIGIPGPVGPKGEHGAPGINGLDGRDGIPGEPGLDGVPGRDGIDGIPGRDGIPGIPGTPGRPGTNGTHGIPGSPGPRGPPGPPGPQGLPGPRGKKGVPGKAGTPGVPGIKAWSVNGSEIKDVKDLLIPPSIVDIEPVTTLIVDEGHRVRLECHATGKPQPLYTWRSDENKSIRLKKWLQSAVNSSHLEIQQVSRDQMGVYICVASNGVPPPAFKKIKLEVTFPPLIKIRNQMVGTVNGSYALLECFVEAHPPAVNFWIHGESRHLENNWKYKIDQIDDGYRTHMVLNITRVEPLDYGLYRCVSKNDKGKTQGVFTVFEIDPNTPTRQPPVETFEIYGQQPPPSALEPMDCEPCVTKCDPVPLCPTTGTLDVSRVMSVAITDAANISISELKHPPPRKDNCMIHQLGKPVFQRSSKEEIGAWFQDAYPNSDNNKYYAIYASDNDHLYEFRNREDFRNDNYSRRHDIDVPFSGTGHLIYNGSFYYHQKNRQIVVRTELNPVRDSIEQIKDAATSGDAYLYSTDLGYMDIMADENGIWVVYSSRVTNNTMVRKLNPYTVATEYIWNLTLPHRKIGEMFIVCGVLYAVDSVTDSSTHIRFAFDLYQNKVLEANIPFVNPFRNNSMIAYNPKHRKIYTWDKGNQLVYPILFGTIDMGQPEQKDGAKRKK</sequence>
<dbReference type="Pfam" id="PF01391">
    <property type="entry name" value="Collagen"/>
    <property type="match status" value="2"/>
</dbReference>
<dbReference type="CDD" id="cd00096">
    <property type="entry name" value="Ig"/>
    <property type="match status" value="1"/>
</dbReference>
<reference evidence="16" key="2">
    <citation type="submission" date="2020-06" db="EMBL/GenBank/DDBJ databases">
        <authorList>
            <person name="Sheffer M."/>
        </authorList>
    </citation>
    <scope>NUCLEOTIDE SEQUENCE</scope>
</reference>
<dbReference type="FunFam" id="2.60.40.10:FF:000328">
    <property type="entry name" value="CLUMA_CG000981, isoform A"/>
    <property type="match status" value="1"/>
</dbReference>
<evidence type="ECO:0000256" key="4">
    <source>
        <dbReference type="ARBA" id="ARBA00022525"/>
    </source>
</evidence>
<comment type="subcellular location">
    <subcellularLocation>
        <location evidence="1">Cell membrane</location>
    </subcellularLocation>
    <subcellularLocation>
        <location evidence="2">Secreted</location>
    </subcellularLocation>
</comment>
<feature type="compositionally biased region" description="Low complexity" evidence="12">
    <location>
        <begin position="267"/>
        <end position="277"/>
    </location>
</feature>
<evidence type="ECO:0000256" key="1">
    <source>
        <dbReference type="ARBA" id="ARBA00004236"/>
    </source>
</evidence>
<proteinExistence type="predicted"/>
<evidence type="ECO:0000256" key="8">
    <source>
        <dbReference type="ARBA" id="ARBA00023157"/>
    </source>
</evidence>
<dbReference type="InterPro" id="IPR003112">
    <property type="entry name" value="Olfac-like_dom"/>
</dbReference>
<gene>
    <name evidence="16" type="ORF">HNY73_002805</name>
</gene>
<keyword evidence="13" id="KW-1133">Transmembrane helix</keyword>
<dbReference type="EMBL" id="JABXBU010000002">
    <property type="protein sequence ID" value="KAF8794890.1"/>
    <property type="molecule type" value="Genomic_DNA"/>
</dbReference>
<dbReference type="InterPro" id="IPR007110">
    <property type="entry name" value="Ig-like_dom"/>
</dbReference>
<organism evidence="16 17">
    <name type="scientific">Argiope bruennichi</name>
    <name type="common">Wasp spider</name>
    <name type="synonym">Aranea bruennichi</name>
    <dbReference type="NCBI Taxonomy" id="94029"/>
    <lineage>
        <taxon>Eukaryota</taxon>
        <taxon>Metazoa</taxon>
        <taxon>Ecdysozoa</taxon>
        <taxon>Arthropoda</taxon>
        <taxon>Chelicerata</taxon>
        <taxon>Arachnida</taxon>
        <taxon>Araneae</taxon>
        <taxon>Araneomorphae</taxon>
        <taxon>Entelegynae</taxon>
        <taxon>Araneoidea</taxon>
        <taxon>Araneidae</taxon>
        <taxon>Argiope</taxon>
    </lineage>
</organism>
<comment type="caution">
    <text evidence="16">The sequence shown here is derived from an EMBL/GenBank/DDBJ whole genome shotgun (WGS) entry which is preliminary data.</text>
</comment>
<evidence type="ECO:0000256" key="5">
    <source>
        <dbReference type="ARBA" id="ARBA00022729"/>
    </source>
</evidence>
<evidence type="ECO:0000256" key="11">
    <source>
        <dbReference type="PROSITE-ProRule" id="PRU00446"/>
    </source>
</evidence>
<dbReference type="Gene3D" id="2.60.40.10">
    <property type="entry name" value="Immunoglobulins"/>
    <property type="match status" value="2"/>
</dbReference>
<dbReference type="InterPro" id="IPR008160">
    <property type="entry name" value="Collagen"/>
</dbReference>
<evidence type="ECO:0000256" key="2">
    <source>
        <dbReference type="ARBA" id="ARBA00004613"/>
    </source>
</evidence>
<dbReference type="Pfam" id="PF13927">
    <property type="entry name" value="Ig_3"/>
    <property type="match status" value="1"/>
</dbReference>
<dbReference type="InterPro" id="IPR050605">
    <property type="entry name" value="Olfactomedin-like_domain"/>
</dbReference>
<dbReference type="Proteomes" id="UP000807504">
    <property type="component" value="Unassembled WGS sequence"/>
</dbReference>
<feature type="compositionally biased region" description="Low complexity" evidence="12">
    <location>
        <begin position="250"/>
        <end position="261"/>
    </location>
</feature>
<dbReference type="Pfam" id="PF00047">
    <property type="entry name" value="ig"/>
    <property type="match status" value="1"/>
</dbReference>
<evidence type="ECO:0000259" key="14">
    <source>
        <dbReference type="PROSITE" id="PS50835"/>
    </source>
</evidence>
<keyword evidence="5" id="KW-0732">Signal</keyword>
<evidence type="ECO:0000256" key="13">
    <source>
        <dbReference type="SAM" id="Phobius"/>
    </source>
</evidence>
<feature type="domain" description="Ig-like" evidence="14">
    <location>
        <begin position="429"/>
        <end position="521"/>
    </location>
</feature>
<dbReference type="InterPro" id="IPR003598">
    <property type="entry name" value="Ig_sub2"/>
</dbReference>
<dbReference type="InterPro" id="IPR013783">
    <property type="entry name" value="Ig-like_fold"/>
</dbReference>
<evidence type="ECO:0000256" key="3">
    <source>
        <dbReference type="ARBA" id="ARBA00022475"/>
    </source>
</evidence>
<dbReference type="GO" id="GO:0005886">
    <property type="term" value="C:plasma membrane"/>
    <property type="evidence" value="ECO:0007669"/>
    <property type="project" value="UniProtKB-SubCell"/>
</dbReference>
<keyword evidence="17" id="KW-1185">Reference proteome</keyword>
<dbReference type="GO" id="GO:0005615">
    <property type="term" value="C:extracellular space"/>
    <property type="evidence" value="ECO:0007669"/>
    <property type="project" value="TreeGrafter"/>
</dbReference>
<feature type="domain" description="Olfactomedin-like" evidence="15">
    <location>
        <begin position="605"/>
        <end position="854"/>
    </location>
</feature>
<keyword evidence="13" id="KW-0812">Transmembrane</keyword>
<feature type="transmembrane region" description="Helical" evidence="13">
    <location>
        <begin position="12"/>
        <end position="34"/>
    </location>
</feature>
<evidence type="ECO:0000313" key="16">
    <source>
        <dbReference type="EMBL" id="KAF8794890.1"/>
    </source>
</evidence>